<accession>A0ABV0MYA6</accession>
<sequence>EEDKLYKLTKIRCFAFVSVTPHSLSLATTALFPQLFSRGFFSALLCMLVEVFLRVEPHLGEAGCCVALVCVNNKDKKLAVLLAASESTGTKGYHLGKDTTEYSEKH</sequence>
<name>A0ABV0MYA6_9TELE</name>
<gene>
    <name evidence="1" type="ORF">GOODEAATRI_003299</name>
</gene>
<evidence type="ECO:0000313" key="2">
    <source>
        <dbReference type="Proteomes" id="UP001476798"/>
    </source>
</evidence>
<reference evidence="1 2" key="1">
    <citation type="submission" date="2021-06" db="EMBL/GenBank/DDBJ databases">
        <authorList>
            <person name="Palmer J.M."/>
        </authorList>
    </citation>
    <scope>NUCLEOTIDE SEQUENCE [LARGE SCALE GENOMIC DNA]</scope>
    <source>
        <strain evidence="1 2">GA_2019</strain>
        <tissue evidence="1">Muscle</tissue>
    </source>
</reference>
<proteinExistence type="predicted"/>
<organism evidence="1 2">
    <name type="scientific">Goodea atripinnis</name>
    <dbReference type="NCBI Taxonomy" id="208336"/>
    <lineage>
        <taxon>Eukaryota</taxon>
        <taxon>Metazoa</taxon>
        <taxon>Chordata</taxon>
        <taxon>Craniata</taxon>
        <taxon>Vertebrata</taxon>
        <taxon>Euteleostomi</taxon>
        <taxon>Actinopterygii</taxon>
        <taxon>Neopterygii</taxon>
        <taxon>Teleostei</taxon>
        <taxon>Neoteleostei</taxon>
        <taxon>Acanthomorphata</taxon>
        <taxon>Ovalentaria</taxon>
        <taxon>Atherinomorphae</taxon>
        <taxon>Cyprinodontiformes</taxon>
        <taxon>Goodeidae</taxon>
        <taxon>Goodea</taxon>
    </lineage>
</organism>
<protein>
    <submittedName>
        <fullName evidence="1">Uncharacterized protein</fullName>
    </submittedName>
</protein>
<comment type="caution">
    <text evidence="1">The sequence shown here is derived from an EMBL/GenBank/DDBJ whole genome shotgun (WGS) entry which is preliminary data.</text>
</comment>
<keyword evidence="2" id="KW-1185">Reference proteome</keyword>
<dbReference type="EMBL" id="JAHRIO010020117">
    <property type="protein sequence ID" value="MEQ2164123.1"/>
    <property type="molecule type" value="Genomic_DNA"/>
</dbReference>
<evidence type="ECO:0000313" key="1">
    <source>
        <dbReference type="EMBL" id="MEQ2164123.1"/>
    </source>
</evidence>
<feature type="non-terminal residue" evidence="1">
    <location>
        <position position="1"/>
    </location>
</feature>
<dbReference type="Proteomes" id="UP001476798">
    <property type="component" value="Unassembled WGS sequence"/>
</dbReference>